<evidence type="ECO:0000256" key="3">
    <source>
        <dbReference type="ARBA" id="ARBA00022448"/>
    </source>
</evidence>
<dbReference type="EMBL" id="FOVC01000009">
    <property type="protein sequence ID" value="SFN52651.1"/>
    <property type="molecule type" value="Genomic_DNA"/>
</dbReference>
<dbReference type="PANTHER" id="PTHR31611:SF0">
    <property type="entry name" value="HIGH-AFFINITY NICKEL TRANSPORT PROTEIN NIC1"/>
    <property type="match status" value="1"/>
</dbReference>
<feature type="transmembrane region" description="Helical" evidence="8">
    <location>
        <begin position="307"/>
        <end position="331"/>
    </location>
</feature>
<organism evidence="9 10">
    <name type="scientific">Izhakiella capsodis</name>
    <dbReference type="NCBI Taxonomy" id="1367852"/>
    <lineage>
        <taxon>Bacteria</taxon>
        <taxon>Pseudomonadati</taxon>
        <taxon>Pseudomonadota</taxon>
        <taxon>Gammaproteobacteria</taxon>
        <taxon>Enterobacterales</taxon>
        <taxon>Erwiniaceae</taxon>
        <taxon>Izhakiella</taxon>
    </lineage>
</organism>
<evidence type="ECO:0000256" key="1">
    <source>
        <dbReference type="ARBA" id="ARBA00004127"/>
    </source>
</evidence>
<gene>
    <name evidence="9" type="ORF">SAMN05216516_109105</name>
</gene>
<accession>A0A1I4ZQV6</accession>
<proteinExistence type="inferred from homology"/>
<evidence type="ECO:0000256" key="8">
    <source>
        <dbReference type="RuleBase" id="RU362101"/>
    </source>
</evidence>
<evidence type="ECO:0000313" key="9">
    <source>
        <dbReference type="EMBL" id="SFN52651.1"/>
    </source>
</evidence>
<feature type="transmembrane region" description="Helical" evidence="8">
    <location>
        <begin position="12"/>
        <end position="34"/>
    </location>
</feature>
<keyword evidence="4" id="KW-0533">Nickel</keyword>
<dbReference type="GO" id="GO:0012505">
    <property type="term" value="C:endomembrane system"/>
    <property type="evidence" value="ECO:0007669"/>
    <property type="project" value="UniProtKB-SubCell"/>
</dbReference>
<dbReference type="RefSeq" id="WP_092878803.1">
    <property type="nucleotide sequence ID" value="NZ_FOVC01000009.1"/>
</dbReference>
<sequence>MLHLPGIKHSPGALLMLALITLNLLAWGLAFYLFHQTPALMAASLLAWSYGLRHAVDADHIAAIDNVTRKMMQQGQRPCGIGAWFSLGHSTIVLLASMAIAAAASAFGQKIAWLHQVGSTIGTAISAFFLLMMALVNLVILRDLWHRFATLKRGESGPDDEQTTAVGGIATWLYRPAFRLVSRSWHMYLVGLLFGLGFDTATEIGVLGLSAVGAARGMSAWSIMAFPLLFASAMALVDSLDNLIMLGAYGWAFNKPQRKLYYNMTITATSVAVALGIGGLEALGLMADKFARKGVFWQWVGRLNDSLSNAGFVIVGLFILCWLVSLLNYYLRRYDALLSGKH</sequence>
<dbReference type="Proteomes" id="UP000242222">
    <property type="component" value="Unassembled WGS sequence"/>
</dbReference>
<keyword evidence="6 8" id="KW-1133">Transmembrane helix</keyword>
<dbReference type="OrthoDB" id="9776706at2"/>
<dbReference type="Pfam" id="PF03824">
    <property type="entry name" value="NicO"/>
    <property type="match status" value="1"/>
</dbReference>
<evidence type="ECO:0000256" key="5">
    <source>
        <dbReference type="ARBA" id="ARBA00022692"/>
    </source>
</evidence>
<dbReference type="NCBIfam" id="TIGR00802">
    <property type="entry name" value="nico"/>
    <property type="match status" value="1"/>
</dbReference>
<evidence type="ECO:0000313" key="10">
    <source>
        <dbReference type="Proteomes" id="UP000242222"/>
    </source>
</evidence>
<dbReference type="GO" id="GO:0015099">
    <property type="term" value="F:nickel cation transmembrane transporter activity"/>
    <property type="evidence" value="ECO:0007669"/>
    <property type="project" value="UniProtKB-UniRule"/>
</dbReference>
<dbReference type="AlphaFoldDB" id="A0A1I4ZQV6"/>
<feature type="transmembrane region" description="Helical" evidence="8">
    <location>
        <begin position="124"/>
        <end position="145"/>
    </location>
</feature>
<evidence type="ECO:0000256" key="2">
    <source>
        <dbReference type="ARBA" id="ARBA00010892"/>
    </source>
</evidence>
<feature type="transmembrane region" description="Helical" evidence="8">
    <location>
        <begin position="79"/>
        <end position="104"/>
    </location>
</feature>
<dbReference type="GO" id="GO:0005886">
    <property type="term" value="C:plasma membrane"/>
    <property type="evidence" value="ECO:0007669"/>
    <property type="project" value="UniProtKB-SubCell"/>
</dbReference>
<dbReference type="STRING" id="1367852.SAMN05216516_109105"/>
<dbReference type="PANTHER" id="PTHR31611">
    <property type="entry name" value="HIGH-AFFINITY NICKEL TRANSPORT PROTEIN NIC1"/>
    <property type="match status" value="1"/>
</dbReference>
<name>A0A1I4ZQV6_9GAMM</name>
<protein>
    <recommendedName>
        <fullName evidence="8">Nickel/cobalt efflux system</fullName>
    </recommendedName>
</protein>
<evidence type="ECO:0000256" key="4">
    <source>
        <dbReference type="ARBA" id="ARBA00022596"/>
    </source>
</evidence>
<evidence type="ECO:0000256" key="7">
    <source>
        <dbReference type="ARBA" id="ARBA00023136"/>
    </source>
</evidence>
<dbReference type="InterPro" id="IPR011541">
    <property type="entry name" value="Ni/Co_transpt_high_affinity"/>
</dbReference>
<dbReference type="InterPro" id="IPR004688">
    <property type="entry name" value="Ni/Co_transpt"/>
</dbReference>
<evidence type="ECO:0000256" key="6">
    <source>
        <dbReference type="ARBA" id="ARBA00022989"/>
    </source>
</evidence>
<reference evidence="10" key="1">
    <citation type="submission" date="2016-10" db="EMBL/GenBank/DDBJ databases">
        <authorList>
            <person name="Varghese N."/>
            <person name="Submissions S."/>
        </authorList>
    </citation>
    <scope>NUCLEOTIDE SEQUENCE [LARGE SCALE GENOMIC DNA]</scope>
    <source>
        <strain evidence="10">N6PO6</strain>
    </source>
</reference>
<comment type="similarity">
    <text evidence="2 8">Belongs to the NiCoT transporter (TC 2.A.52) family.</text>
</comment>
<feature type="transmembrane region" description="Helical" evidence="8">
    <location>
        <begin position="260"/>
        <end position="287"/>
    </location>
</feature>
<keyword evidence="7 8" id="KW-0472">Membrane</keyword>
<comment type="subcellular location">
    <subcellularLocation>
        <location evidence="8">Cell membrane</location>
        <topology evidence="8">Multi-pass membrane protein</topology>
    </subcellularLocation>
    <subcellularLocation>
        <location evidence="1">Endomembrane system</location>
        <topology evidence="1">Multi-pass membrane protein</topology>
    </subcellularLocation>
</comment>
<keyword evidence="3 8" id="KW-0813">Transport</keyword>
<keyword evidence="5 8" id="KW-0812">Transmembrane</keyword>
<keyword evidence="10" id="KW-1185">Reference proteome</keyword>
<feature type="transmembrane region" description="Helical" evidence="8">
    <location>
        <begin position="188"/>
        <end position="212"/>
    </location>
</feature>